<evidence type="ECO:0000259" key="2">
    <source>
        <dbReference type="Pfam" id="PF00437"/>
    </source>
</evidence>
<dbReference type="InterPro" id="IPR006321">
    <property type="entry name" value="PilT/PilU"/>
</dbReference>
<evidence type="ECO:0000313" key="3">
    <source>
        <dbReference type="EMBL" id="ETX03753.1"/>
    </source>
</evidence>
<gene>
    <name evidence="3" type="ORF">ETSY2_32640</name>
</gene>
<dbReference type="InterPro" id="IPR001482">
    <property type="entry name" value="T2SS/T4SS_dom"/>
</dbReference>
<evidence type="ECO:0000256" key="1">
    <source>
        <dbReference type="ARBA" id="ARBA00006611"/>
    </source>
</evidence>
<dbReference type="SUPFAM" id="SSF52540">
    <property type="entry name" value="P-loop containing nucleoside triphosphate hydrolases"/>
    <property type="match status" value="1"/>
</dbReference>
<dbReference type="Gene3D" id="3.40.50.300">
    <property type="entry name" value="P-loop containing nucleotide triphosphate hydrolases"/>
    <property type="match status" value="1"/>
</dbReference>
<dbReference type="PATRIC" id="fig|1429439.4.peg.5521"/>
<proteinExistence type="inferred from homology"/>
<dbReference type="Proteomes" id="UP000019140">
    <property type="component" value="Unassembled WGS sequence"/>
</dbReference>
<feature type="domain" description="Bacterial type II secretion system protein E" evidence="2">
    <location>
        <begin position="90"/>
        <end position="281"/>
    </location>
</feature>
<dbReference type="HOGENOM" id="CLU_013446_4_0_7"/>
<dbReference type="EMBL" id="AZHX01001394">
    <property type="protein sequence ID" value="ETX03753.1"/>
    <property type="molecule type" value="Genomic_DNA"/>
</dbReference>
<dbReference type="PANTHER" id="PTHR30486:SF16">
    <property type="entry name" value="TWITCHING MOTILITY PROTEIN PILT"/>
    <property type="match status" value="1"/>
</dbReference>
<dbReference type="CDD" id="cd01131">
    <property type="entry name" value="PilT"/>
    <property type="match status" value="1"/>
</dbReference>
<dbReference type="AlphaFoldDB" id="W4M0T3"/>
<dbReference type="NCBIfam" id="TIGR01420">
    <property type="entry name" value="pilT_fam"/>
    <property type="match status" value="1"/>
</dbReference>
<comment type="caution">
    <text evidence="3">The sequence shown here is derived from an EMBL/GenBank/DDBJ whole genome shotgun (WGS) entry which is preliminary data.</text>
</comment>
<name>W4M0T3_9BACT</name>
<dbReference type="GO" id="GO:0016887">
    <property type="term" value="F:ATP hydrolysis activity"/>
    <property type="evidence" value="ECO:0007669"/>
    <property type="project" value="InterPro"/>
</dbReference>
<organism evidence="3 4">
    <name type="scientific">Candidatus Entotheonella gemina</name>
    <dbReference type="NCBI Taxonomy" id="1429439"/>
    <lineage>
        <taxon>Bacteria</taxon>
        <taxon>Pseudomonadati</taxon>
        <taxon>Nitrospinota/Tectimicrobiota group</taxon>
        <taxon>Candidatus Tectimicrobiota</taxon>
        <taxon>Candidatus Entotheonellia</taxon>
        <taxon>Candidatus Entotheonellales</taxon>
        <taxon>Candidatus Entotheonellaceae</taxon>
        <taxon>Candidatus Entotheonella</taxon>
    </lineage>
</organism>
<dbReference type="PANTHER" id="PTHR30486">
    <property type="entry name" value="TWITCHING MOTILITY PROTEIN PILT"/>
    <property type="match status" value="1"/>
</dbReference>
<dbReference type="Pfam" id="PF00437">
    <property type="entry name" value="T2SSE"/>
    <property type="match status" value="1"/>
</dbReference>
<dbReference type="GO" id="GO:0005524">
    <property type="term" value="F:ATP binding"/>
    <property type="evidence" value="ECO:0007669"/>
    <property type="project" value="InterPro"/>
</dbReference>
<accession>W4M0T3</accession>
<protein>
    <submittedName>
        <fullName evidence="3">Twitching motility protein</fullName>
    </submittedName>
</protein>
<dbReference type="InterPro" id="IPR050921">
    <property type="entry name" value="T4SS_GSP_E_ATPase"/>
</dbReference>
<keyword evidence="4" id="KW-1185">Reference proteome</keyword>
<dbReference type="Gene3D" id="3.30.450.90">
    <property type="match status" value="1"/>
</dbReference>
<comment type="similarity">
    <text evidence="1">Belongs to the GSP E family.</text>
</comment>
<reference evidence="3 4" key="1">
    <citation type="journal article" date="2014" name="Nature">
        <title>An environmental bacterial taxon with a large and distinct metabolic repertoire.</title>
        <authorList>
            <person name="Wilson M.C."/>
            <person name="Mori T."/>
            <person name="Ruckert C."/>
            <person name="Uria A.R."/>
            <person name="Helf M.J."/>
            <person name="Takada K."/>
            <person name="Gernert C."/>
            <person name="Steffens U.A."/>
            <person name="Heycke N."/>
            <person name="Schmitt S."/>
            <person name="Rinke C."/>
            <person name="Helfrich E.J."/>
            <person name="Brachmann A.O."/>
            <person name="Gurgui C."/>
            <person name="Wakimoto T."/>
            <person name="Kracht M."/>
            <person name="Crusemann M."/>
            <person name="Hentschel U."/>
            <person name="Abe I."/>
            <person name="Matsunaga S."/>
            <person name="Kalinowski J."/>
            <person name="Takeyama H."/>
            <person name="Piel J."/>
        </authorList>
    </citation>
    <scope>NUCLEOTIDE SEQUENCE [LARGE SCALE GENOMIC DNA]</scope>
    <source>
        <strain evidence="4">TSY2</strain>
    </source>
</reference>
<sequence>MREVDYILNHILDHYPNVSDINLTVGKPIQVEVDSQLTPVSFPTPIPCLTPFQTESFALQMIRKDRRAIRILLDEGSTDTSYGIEDRARFRVNIFSGRGNYSVVMRRLATHIPTVEELNLPPILNEIGMEKNGLVLVTGATGSGKSSTLAAVLQKVNETRAVHVVTLEDPIEFVYKHDQATFNQRELGADFDNFGNGLRAALRQAPKIILVGEMRDRATVEIALHAAETGHLVLSTLHTIDAGQTINRIVGMFDQAEERLIRLRLATMLRWVVSQRLLPKLGGGRVAAIEIMRQALRVQDTVVHGESEGKTFYEIIEAGVAQGMQTFDASIIEAYEKGLISEETAIAFASSRSVVFRGIDRIKNARGEQTTDLGTLSIDREYERRVKKSRP</sequence>
<dbReference type="InterPro" id="IPR027417">
    <property type="entry name" value="P-loop_NTPase"/>
</dbReference>
<evidence type="ECO:0000313" key="4">
    <source>
        <dbReference type="Proteomes" id="UP000019140"/>
    </source>
</evidence>